<accession>A0A6J5PLD0</accession>
<proteinExistence type="predicted"/>
<protein>
    <submittedName>
        <fullName evidence="1">Uncharacterized protein</fullName>
    </submittedName>
</protein>
<evidence type="ECO:0000313" key="1">
    <source>
        <dbReference type="EMBL" id="CAB4172639.1"/>
    </source>
</evidence>
<gene>
    <name evidence="2" type="ORF">UFOVP1465_8</name>
    <name evidence="1" type="ORF">UFOVP937_37</name>
</gene>
<dbReference type="EMBL" id="LR797408">
    <property type="protein sequence ID" value="CAB4213917.1"/>
    <property type="molecule type" value="Genomic_DNA"/>
</dbReference>
<evidence type="ECO:0000313" key="2">
    <source>
        <dbReference type="EMBL" id="CAB4213917.1"/>
    </source>
</evidence>
<reference evidence="1" key="1">
    <citation type="submission" date="2020-05" db="EMBL/GenBank/DDBJ databases">
        <authorList>
            <person name="Chiriac C."/>
            <person name="Salcher M."/>
            <person name="Ghai R."/>
            <person name="Kavagutti S V."/>
        </authorList>
    </citation>
    <scope>NUCLEOTIDE SEQUENCE</scope>
</reference>
<dbReference type="EMBL" id="LR796884">
    <property type="protein sequence ID" value="CAB4172639.1"/>
    <property type="molecule type" value="Genomic_DNA"/>
</dbReference>
<organism evidence="1">
    <name type="scientific">uncultured Caudovirales phage</name>
    <dbReference type="NCBI Taxonomy" id="2100421"/>
    <lineage>
        <taxon>Viruses</taxon>
        <taxon>Duplodnaviria</taxon>
        <taxon>Heunggongvirae</taxon>
        <taxon>Uroviricota</taxon>
        <taxon>Caudoviricetes</taxon>
        <taxon>Peduoviridae</taxon>
        <taxon>Maltschvirus</taxon>
        <taxon>Maltschvirus maltsch</taxon>
    </lineage>
</organism>
<name>A0A6J5PLD0_9CAUD</name>
<sequence length="62" mass="7210">MKRRVYILSDEMAQAIEDFRFNERFKSETEAVKYLLAKGLDTCVNLPQPEEKTEGNQNVESV</sequence>